<dbReference type="CDD" id="cd01019">
    <property type="entry name" value="ZnuA"/>
    <property type="match status" value="1"/>
</dbReference>
<dbReference type="Pfam" id="PF01297">
    <property type="entry name" value="ZnuA"/>
    <property type="match status" value="1"/>
</dbReference>
<dbReference type="GO" id="GO:0006829">
    <property type="term" value="P:zinc ion transport"/>
    <property type="evidence" value="ECO:0007669"/>
    <property type="project" value="UniProtKB-KW"/>
</dbReference>
<dbReference type="SUPFAM" id="SSF53807">
    <property type="entry name" value="Helical backbone' metal receptor"/>
    <property type="match status" value="1"/>
</dbReference>
<comment type="function">
    <text evidence="12">Part of the ATP-binding cassette (ABC) transport system ZnuABC involved in zinc import. Binds zinc with high affinity and specificity and delivers it to the membrane permease for translocation into the cytoplasm.</text>
</comment>
<keyword evidence="8" id="KW-0862">Zinc</keyword>
<evidence type="ECO:0000256" key="2">
    <source>
        <dbReference type="ARBA" id="ARBA00011028"/>
    </source>
</evidence>
<evidence type="ECO:0000256" key="1">
    <source>
        <dbReference type="ARBA" id="ARBA00004418"/>
    </source>
</evidence>
<dbReference type="OrthoDB" id="7346865at2"/>
<accession>A0A2P5SWP8</accession>
<sequence>MIYKNFFSNILIHLILSYLIVFYAHANILVSIKPIGFIASAIADGIMPVDILVPNGASEHSYILRPSDEKKLQDTDLLIWNGPDAEPFMAKSVFNISSNKTIVLTDIKEIQKFFIPINSNNCKDNSKHVCKNNVDSSFNSKTYNIHFWTSPDVARNIAITIHKKLLQLMPQKKDKLNENLKQFELSLNNTDKKIMIELAPIRNKGYFVFHDAYVYFEKHYGLSSMGYFTKNPEIQPGLKHLYEIKKTIKENKVVCIFSEPQFKVSVIDSLIKGTKVNQGVLDPLGSNIKLSKDSYLTFLLQLSNQYQSCLKNKK</sequence>
<dbReference type="PANTHER" id="PTHR42953">
    <property type="entry name" value="HIGH-AFFINITY ZINC UPTAKE SYSTEM PROTEIN ZNUA-RELATED"/>
    <property type="match status" value="1"/>
</dbReference>
<dbReference type="InterPro" id="IPR050492">
    <property type="entry name" value="Bact_metal-bind_prot9"/>
</dbReference>
<dbReference type="NCBIfam" id="NF007091">
    <property type="entry name" value="PRK09545.1"/>
    <property type="match status" value="1"/>
</dbReference>
<evidence type="ECO:0000256" key="9">
    <source>
        <dbReference type="ARBA" id="ARBA00022906"/>
    </source>
</evidence>
<name>A0A2P5SWP8_9GAMM</name>
<keyword evidence="6" id="KW-0732">Signal</keyword>
<keyword evidence="4" id="KW-0813">Transport</keyword>
<dbReference type="AlphaFoldDB" id="A0A2P5SWP8"/>
<evidence type="ECO:0000256" key="6">
    <source>
        <dbReference type="ARBA" id="ARBA00022729"/>
    </source>
</evidence>
<evidence type="ECO:0000313" key="13">
    <source>
        <dbReference type="EMBL" id="PPI86759.1"/>
    </source>
</evidence>
<dbReference type="RefSeq" id="WP_136129923.1">
    <property type="nucleotide sequence ID" value="NZ_PDKU01000001.1"/>
</dbReference>
<keyword evidence="7" id="KW-0574">Periplasm</keyword>
<reference evidence="13 14" key="1">
    <citation type="journal article" date="2018" name="Genome Biol. Evol.">
        <title>Cladogenesis and Genomic Streamlining in Extracellular Endosymbionts of Tropical Stink Bugs.</title>
        <authorList>
            <person name="Otero-Bravo A."/>
            <person name="Goffredi S."/>
            <person name="Sabree Z.L."/>
        </authorList>
    </citation>
    <scope>NUCLEOTIDE SEQUENCE [LARGE SCALE GENOMIC DNA]</scope>
    <source>
        <strain evidence="13 14">SoEL</strain>
    </source>
</reference>
<keyword evidence="14" id="KW-1185">Reference proteome</keyword>
<evidence type="ECO:0000256" key="11">
    <source>
        <dbReference type="ARBA" id="ARBA00023157"/>
    </source>
</evidence>
<comment type="subcellular location">
    <subcellularLocation>
        <location evidence="1">Periplasm</location>
    </subcellularLocation>
</comment>
<comment type="similarity">
    <text evidence="2">Belongs to the bacterial solute-binding protein 9 family.</text>
</comment>
<keyword evidence="10" id="KW-0406">Ion transport</keyword>
<gene>
    <name evidence="13" type="ORF">CRV10_00685</name>
</gene>
<evidence type="ECO:0000256" key="12">
    <source>
        <dbReference type="ARBA" id="ARBA00045516"/>
    </source>
</evidence>
<dbReference type="InterPro" id="IPR035520">
    <property type="entry name" value="ZnuA"/>
</dbReference>
<keyword evidence="11" id="KW-1015">Disulfide bond</keyword>
<keyword evidence="9" id="KW-0864">Zinc transport</keyword>
<dbReference type="Proteomes" id="UP000296144">
    <property type="component" value="Unassembled WGS sequence"/>
</dbReference>
<evidence type="ECO:0000256" key="10">
    <source>
        <dbReference type="ARBA" id="ARBA00023065"/>
    </source>
</evidence>
<evidence type="ECO:0000313" key="14">
    <source>
        <dbReference type="Proteomes" id="UP000296144"/>
    </source>
</evidence>
<dbReference type="PANTHER" id="PTHR42953:SF3">
    <property type="entry name" value="HIGH-AFFINITY ZINC UPTAKE SYSTEM PROTEIN ZNUA"/>
    <property type="match status" value="1"/>
</dbReference>
<evidence type="ECO:0000256" key="7">
    <source>
        <dbReference type="ARBA" id="ARBA00022764"/>
    </source>
</evidence>
<evidence type="ECO:0000256" key="3">
    <source>
        <dbReference type="ARBA" id="ARBA00015915"/>
    </source>
</evidence>
<keyword evidence="5" id="KW-0479">Metal-binding</keyword>
<dbReference type="GO" id="GO:0046872">
    <property type="term" value="F:metal ion binding"/>
    <property type="evidence" value="ECO:0007669"/>
    <property type="project" value="UniProtKB-KW"/>
</dbReference>
<dbReference type="Gene3D" id="3.40.50.1980">
    <property type="entry name" value="Nitrogenase molybdenum iron protein domain"/>
    <property type="match status" value="2"/>
</dbReference>
<evidence type="ECO:0000256" key="4">
    <source>
        <dbReference type="ARBA" id="ARBA00022448"/>
    </source>
</evidence>
<dbReference type="EMBL" id="PDKU01000001">
    <property type="protein sequence ID" value="PPI86759.1"/>
    <property type="molecule type" value="Genomic_DNA"/>
</dbReference>
<protein>
    <recommendedName>
        <fullName evidence="3">High-affinity zinc uptake system protein ZnuA</fullName>
    </recommendedName>
</protein>
<dbReference type="GO" id="GO:0042597">
    <property type="term" value="C:periplasmic space"/>
    <property type="evidence" value="ECO:0007669"/>
    <property type="project" value="UniProtKB-SubCell"/>
</dbReference>
<dbReference type="InterPro" id="IPR006127">
    <property type="entry name" value="ZnuA-like"/>
</dbReference>
<evidence type="ECO:0000256" key="8">
    <source>
        <dbReference type="ARBA" id="ARBA00022833"/>
    </source>
</evidence>
<proteinExistence type="inferred from homology"/>
<comment type="caution">
    <text evidence="13">The sequence shown here is derived from an EMBL/GenBank/DDBJ whole genome shotgun (WGS) entry which is preliminary data.</text>
</comment>
<evidence type="ECO:0000256" key="5">
    <source>
        <dbReference type="ARBA" id="ARBA00022723"/>
    </source>
</evidence>
<dbReference type="FunFam" id="3.40.50.1980:FF:000006">
    <property type="entry name" value="Zinc ABC transporter substrate-binding protein ZnuA"/>
    <property type="match status" value="1"/>
</dbReference>
<organism evidence="13 14">
    <name type="scientific">Candidatus Pantoea edessiphila</name>
    <dbReference type="NCBI Taxonomy" id="2044610"/>
    <lineage>
        <taxon>Bacteria</taxon>
        <taxon>Pseudomonadati</taxon>
        <taxon>Pseudomonadota</taxon>
        <taxon>Gammaproteobacteria</taxon>
        <taxon>Enterobacterales</taxon>
        <taxon>Erwiniaceae</taxon>
        <taxon>Pantoea</taxon>
    </lineage>
</organism>